<feature type="compositionally biased region" description="Polar residues" evidence="1">
    <location>
        <begin position="13"/>
        <end position="22"/>
    </location>
</feature>
<evidence type="ECO:0000313" key="2">
    <source>
        <dbReference type="EMBL" id="KDE02708.1"/>
    </source>
</evidence>
<reference evidence="2" key="2">
    <citation type="submission" date="2010-11" db="EMBL/GenBank/DDBJ databases">
        <authorList>
            <consortium name="The Broad Institute Genome Sequencing Platform"/>
            <person name="Earl A."/>
            <person name="Ward D."/>
            <person name="Feldgarden M."/>
            <person name="Gevers D."/>
            <person name="Butler R."/>
            <person name="Young S.K."/>
            <person name="Zeng Q."/>
            <person name="Gargeya S."/>
            <person name="Fitzgerald M."/>
            <person name="Haas B."/>
            <person name="Abouelleil A."/>
            <person name="Alvarado L."/>
            <person name="Arachchi H.M."/>
            <person name="Berlin A."/>
            <person name="Brown A."/>
            <person name="Chapman S.B."/>
            <person name="Chen Z."/>
            <person name="Dunbar C."/>
            <person name="Freedman E."/>
            <person name="Gearin G."/>
            <person name="Gellesch M."/>
            <person name="Goldberg J."/>
            <person name="Griggs A."/>
            <person name="Gujja S."/>
            <person name="Heilman E."/>
            <person name="Heiman D."/>
            <person name="Howarth C."/>
            <person name="Larson L."/>
            <person name="Lui A."/>
            <person name="MacDonald P.J.P."/>
            <person name="Mehta T."/>
            <person name="Montmayeur A."/>
            <person name="Murphy C."/>
            <person name="Neiman D."/>
            <person name="Pearson M."/>
            <person name="Priest M."/>
            <person name="Roberts A."/>
            <person name="Saif S."/>
            <person name="Shea T."/>
            <person name="Shenoy N."/>
            <person name="Sisk P."/>
            <person name="Stolte C."/>
            <person name="Sykes S."/>
            <person name="White J."/>
            <person name="Yandava C."/>
            <person name="Wortman J."/>
            <person name="Nusbaum C."/>
            <person name="Birren B."/>
        </authorList>
    </citation>
    <scope>NUCLEOTIDE SEQUENCE</scope>
    <source>
        <strain evidence="2">P1A1 Lamole</strain>
    </source>
</reference>
<dbReference type="HOGENOM" id="CLU_2729388_0_0_1"/>
<organism evidence="2">
    <name type="scientific">Microbotryum lychnidis-dioicae (strain p1A1 Lamole / MvSl-1064)</name>
    <name type="common">Anther smut fungus</name>
    <dbReference type="NCBI Taxonomy" id="683840"/>
    <lineage>
        <taxon>Eukaryota</taxon>
        <taxon>Fungi</taxon>
        <taxon>Dikarya</taxon>
        <taxon>Basidiomycota</taxon>
        <taxon>Pucciniomycotina</taxon>
        <taxon>Microbotryomycetes</taxon>
        <taxon>Microbotryales</taxon>
        <taxon>Microbotryaceae</taxon>
        <taxon>Microbotryum</taxon>
    </lineage>
</organism>
<feature type="non-terminal residue" evidence="2">
    <location>
        <position position="72"/>
    </location>
</feature>
<evidence type="ECO:0000256" key="1">
    <source>
        <dbReference type="SAM" id="MobiDB-lite"/>
    </source>
</evidence>
<gene>
    <name evidence="2" type="ORF">MVLG_06752</name>
</gene>
<reference evidence="4" key="1">
    <citation type="submission" date="2010-11" db="EMBL/GenBank/DDBJ databases">
        <title>The genome sequence of Microbotryum violaceum strain p1A1 Lamole.</title>
        <authorList>
            <person name="Cuomo C."/>
            <person name="Perlin M."/>
            <person name="Young S.K."/>
            <person name="Zeng Q."/>
            <person name="Gargeya S."/>
            <person name="Alvarado L."/>
            <person name="Berlin A."/>
            <person name="Chapman S.B."/>
            <person name="Chen Z."/>
            <person name="Freedman E."/>
            <person name="Gellesch M."/>
            <person name="Goldberg J."/>
            <person name="Griggs A."/>
            <person name="Gujja S."/>
            <person name="Heilman E."/>
            <person name="Heiman D."/>
            <person name="Howarth C."/>
            <person name="Mehta T."/>
            <person name="Neiman D."/>
            <person name="Pearson M."/>
            <person name="Roberts A."/>
            <person name="Saif S."/>
            <person name="Shea T."/>
            <person name="Shenoy N."/>
            <person name="Sisk P."/>
            <person name="Stolte C."/>
            <person name="Sykes S."/>
            <person name="White J."/>
            <person name="Yandava C."/>
            <person name="Haas B."/>
            <person name="Nusbaum C."/>
            <person name="Birren B."/>
        </authorList>
    </citation>
    <scope>NUCLEOTIDE SEQUENCE [LARGE SCALE GENOMIC DNA]</scope>
    <source>
        <strain evidence="4">p1A1 Lamole</strain>
    </source>
</reference>
<reference evidence="2 4" key="3">
    <citation type="journal article" date="2015" name="BMC Genomics">
        <title>Sex and parasites: genomic and transcriptomic analysis of Microbotryum lychnidis-dioicae, the biotrophic and plant-castrating anther smut fungus.</title>
        <authorList>
            <person name="Perlin M.H."/>
            <person name="Amselem J."/>
            <person name="Fontanillas E."/>
            <person name="Toh S.S."/>
            <person name="Chen Z."/>
            <person name="Goldberg J."/>
            <person name="Duplessis S."/>
            <person name="Henrissat B."/>
            <person name="Young S."/>
            <person name="Zeng Q."/>
            <person name="Aguileta G."/>
            <person name="Petit E."/>
            <person name="Badouin H."/>
            <person name="Andrews J."/>
            <person name="Razeeq D."/>
            <person name="Gabaldon T."/>
            <person name="Quesneville H."/>
            <person name="Giraud T."/>
            <person name="Hood M.E."/>
            <person name="Schultz D.J."/>
            <person name="Cuomo C.A."/>
        </authorList>
    </citation>
    <scope>NUCLEOTIDE SEQUENCE [LARGE SCALE GENOMIC DNA]</scope>
    <source>
        <strain evidence="4">p1A1 Lamole</strain>
        <strain evidence="2">P1A1 Lamole</strain>
    </source>
</reference>
<dbReference type="EMBL" id="AEIJ01000872">
    <property type="status" value="NOT_ANNOTATED_CDS"/>
    <property type="molecule type" value="Genomic_DNA"/>
</dbReference>
<dbReference type="EnsemblFungi" id="MVLG_06752T0">
    <property type="protein sequence ID" value="MVLG_06752T0"/>
    <property type="gene ID" value="MVLG_06752"/>
</dbReference>
<proteinExistence type="predicted"/>
<dbReference type="AlphaFoldDB" id="U5HI88"/>
<accession>U5HI88</accession>
<name>U5HI88_USTV1</name>
<reference evidence="3" key="4">
    <citation type="submission" date="2015-06" db="UniProtKB">
        <authorList>
            <consortium name="EnsemblFungi"/>
        </authorList>
    </citation>
    <scope>IDENTIFICATION</scope>
</reference>
<sequence length="72" mass="7272">MDSPPAAPLLPRDSSSPEPSFSAQIATLQAQLAALQASQPLAAAAPTPPAVAATPVHTTTMRRSPLLSGEVD</sequence>
<dbReference type="EMBL" id="GL541790">
    <property type="protein sequence ID" value="KDE02708.1"/>
    <property type="molecule type" value="Genomic_DNA"/>
</dbReference>
<feature type="region of interest" description="Disordered" evidence="1">
    <location>
        <begin position="41"/>
        <end position="72"/>
    </location>
</feature>
<protein>
    <submittedName>
        <fullName evidence="2 3">Uncharacterized protein</fullName>
    </submittedName>
</protein>
<feature type="compositionally biased region" description="Low complexity" evidence="1">
    <location>
        <begin position="41"/>
        <end position="59"/>
    </location>
</feature>
<dbReference type="InParanoid" id="U5HI88"/>
<evidence type="ECO:0000313" key="4">
    <source>
        <dbReference type="Proteomes" id="UP000017200"/>
    </source>
</evidence>
<dbReference type="Proteomes" id="UP000017200">
    <property type="component" value="Unassembled WGS sequence"/>
</dbReference>
<feature type="region of interest" description="Disordered" evidence="1">
    <location>
        <begin position="1"/>
        <end position="22"/>
    </location>
</feature>
<keyword evidence="4" id="KW-1185">Reference proteome</keyword>
<evidence type="ECO:0000313" key="3">
    <source>
        <dbReference type="EnsemblFungi" id="MVLG_06752T0"/>
    </source>
</evidence>